<evidence type="ECO:0000256" key="7">
    <source>
        <dbReference type="ARBA" id="ARBA00023214"/>
    </source>
</evidence>
<dbReference type="AlphaFoldDB" id="T2MF96"/>
<evidence type="ECO:0000256" key="4">
    <source>
        <dbReference type="ARBA" id="ARBA00022989"/>
    </source>
</evidence>
<feature type="transmembrane region" description="Helical" evidence="9">
    <location>
        <begin position="484"/>
        <end position="507"/>
    </location>
</feature>
<name>T2MF96_HYDVU</name>
<keyword evidence="2 9" id="KW-0813">Transport</keyword>
<evidence type="ECO:0000256" key="3">
    <source>
        <dbReference type="ARBA" id="ARBA00022692"/>
    </source>
</evidence>
<keyword evidence="3 9" id="KW-0812">Transmembrane</keyword>
<evidence type="ECO:0000256" key="6">
    <source>
        <dbReference type="ARBA" id="ARBA00023136"/>
    </source>
</evidence>
<evidence type="ECO:0000256" key="2">
    <source>
        <dbReference type="ARBA" id="ARBA00022448"/>
    </source>
</evidence>
<feature type="transmembrane region" description="Helical" evidence="9">
    <location>
        <begin position="458"/>
        <end position="478"/>
    </location>
</feature>
<dbReference type="InterPro" id="IPR046342">
    <property type="entry name" value="CBS_dom_sf"/>
</dbReference>
<reference evidence="11" key="1">
    <citation type="journal article" date="2013" name="Genome Biol. Evol.">
        <title>Punctuated emergences of genetic and phenotypic innovations in eumetazoan, bilaterian, euteleostome, and hominidae ancestors.</title>
        <authorList>
            <person name="Wenger Y."/>
            <person name="Galliot B."/>
        </authorList>
    </citation>
    <scope>NUCLEOTIDE SEQUENCE</scope>
    <source>
        <tissue evidence="11">Whole animals</tissue>
    </source>
</reference>
<dbReference type="GO" id="GO:0005247">
    <property type="term" value="F:voltage-gated chloride channel activity"/>
    <property type="evidence" value="ECO:0007669"/>
    <property type="project" value="TreeGrafter"/>
</dbReference>
<gene>
    <name evidence="11" type="primary">CLCN3</name>
</gene>
<dbReference type="PANTHER" id="PTHR45711:SF6">
    <property type="entry name" value="CHLORIDE CHANNEL PROTEIN"/>
    <property type="match status" value="1"/>
</dbReference>
<organism evidence="11">
    <name type="scientific">Hydra vulgaris</name>
    <name type="common">Hydra</name>
    <name type="synonym">Hydra attenuata</name>
    <dbReference type="NCBI Taxonomy" id="6087"/>
    <lineage>
        <taxon>Eukaryota</taxon>
        <taxon>Metazoa</taxon>
        <taxon>Cnidaria</taxon>
        <taxon>Hydrozoa</taxon>
        <taxon>Hydroidolina</taxon>
        <taxon>Anthoathecata</taxon>
        <taxon>Aplanulata</taxon>
        <taxon>Hydridae</taxon>
        <taxon>Hydra</taxon>
    </lineage>
</organism>
<dbReference type="GO" id="GO:0005794">
    <property type="term" value="C:Golgi apparatus"/>
    <property type="evidence" value="ECO:0007669"/>
    <property type="project" value="TreeGrafter"/>
</dbReference>
<comment type="similarity">
    <text evidence="9">Belongs to the chloride channel (TC 2.A.49) family.</text>
</comment>
<keyword evidence="7 9" id="KW-0868">Chloride</keyword>
<dbReference type="OrthoDB" id="44789at2759"/>
<feature type="transmembrane region" description="Helical" evidence="9">
    <location>
        <begin position="552"/>
        <end position="573"/>
    </location>
</feature>
<evidence type="ECO:0000256" key="9">
    <source>
        <dbReference type="RuleBase" id="RU361221"/>
    </source>
</evidence>
<feature type="transmembrane region" description="Helical" evidence="9">
    <location>
        <begin position="527"/>
        <end position="546"/>
    </location>
</feature>
<dbReference type="CDD" id="cd03684">
    <property type="entry name" value="ClC_3_like"/>
    <property type="match status" value="1"/>
</dbReference>
<feature type="domain" description="CBS" evidence="10">
    <location>
        <begin position="617"/>
        <end position="687"/>
    </location>
</feature>
<feature type="transmembrane region" description="Helical" evidence="9">
    <location>
        <begin position="87"/>
        <end position="108"/>
    </location>
</feature>
<feature type="transmembrane region" description="Helical" evidence="9">
    <location>
        <begin position="384"/>
        <end position="401"/>
    </location>
</feature>
<dbReference type="GO" id="GO:0010008">
    <property type="term" value="C:endosome membrane"/>
    <property type="evidence" value="ECO:0007669"/>
    <property type="project" value="UniProtKB-SubCell"/>
</dbReference>
<keyword evidence="5 9" id="KW-0406">Ion transport</keyword>
<sequence length="778" mass="87599">MEEEIPIHITRHHAGTNDEDMILQSKSNPYDDLWQYKSEADDLNKYDDFHTIDWSRDRMRDRMRYRKVEKMKHEGTRTEKIKGFYDAFSGWLIVFLVGITTGFVGGVIDIGADWMNDVKEGVCKNNFWFNKETCCWSSVDPFGEDGCKDWLTWSEIFGAKNAYACNYFSYAFFALLYASLAVFLVKFFAPYASGSGIAEVKTILGGFVIKGFLGWWTLIIKSVTLILSVSTGLKLGQEGPMVHVGACIGNVIVRLFPKYYGNEAKRREVLSAAAAAGVSVAFGAPVGGVLFSLEEVSYYFPLKTLWRTFLCAMMAALTLGYMNPYGNGHLVVFNINYRNPWQLFELIPFILIGIFGGCFGAFFIKFNIMWCRIRKTTRLGRYPIIEVFVITIVTSLISYPNEFTRISMSRLISELFQNCGPDDTSHLCDYVYMTNVTQNVNSEYYPHRSLGPGVYESIWKLILAVILISVMSVLTFGIKVPAGLFVPSLAVGACAGRVFGIAMEILVSSYPNFFLWSSVCSKTKNHCILPGLYAMTGAAAGLGGVTRMTVTLVVIMFEVTGGLTYIIPFMVAIMTCKWVSEAFGQDSVYIEHIRLKGYPYLDTKEEYTNPSLAADVMNPRRYTEPLTCITKSGFTVKDIEDLLEENKYNGFPVVVSKETQILSGFVTRRDLKVALQYGKMRCENFDSTTQVYFTKHPPVDGLNEHQSTLSFRHILDASPFTVTDSTPMEIIIDMFRKLGLRQVLVTHGGKLLGIITKKDVLRHIAQIKNLDPGHILFN</sequence>
<keyword evidence="6 9" id="KW-0472">Membrane</keyword>
<feature type="transmembrane region" description="Helical" evidence="9">
    <location>
        <begin position="269"/>
        <end position="293"/>
    </location>
</feature>
<evidence type="ECO:0000256" key="1">
    <source>
        <dbReference type="ARBA" id="ARBA00004337"/>
    </source>
</evidence>
<dbReference type="SUPFAM" id="SSF54631">
    <property type="entry name" value="CBS-domain pair"/>
    <property type="match status" value="1"/>
</dbReference>
<dbReference type="CDD" id="cd04591">
    <property type="entry name" value="CBS_pair_voltage-gated_CLC_euk_bac"/>
    <property type="match status" value="1"/>
</dbReference>
<dbReference type="PRINTS" id="PR00762">
    <property type="entry name" value="CLCHANNEL"/>
</dbReference>
<feature type="domain" description="CBS" evidence="10">
    <location>
        <begin position="715"/>
        <end position="772"/>
    </location>
</feature>
<dbReference type="InterPro" id="IPR014743">
    <property type="entry name" value="Cl-channel_core"/>
</dbReference>
<dbReference type="PROSITE" id="PS51371">
    <property type="entry name" value="CBS"/>
    <property type="match status" value="2"/>
</dbReference>
<feature type="transmembrane region" description="Helical" evidence="9">
    <location>
        <begin position="305"/>
        <end position="322"/>
    </location>
</feature>
<evidence type="ECO:0000256" key="8">
    <source>
        <dbReference type="PROSITE-ProRule" id="PRU00703"/>
    </source>
</evidence>
<dbReference type="Gene3D" id="1.10.3080.10">
    <property type="entry name" value="Clc chloride channel"/>
    <property type="match status" value="1"/>
</dbReference>
<dbReference type="GO" id="GO:0005886">
    <property type="term" value="C:plasma membrane"/>
    <property type="evidence" value="ECO:0007669"/>
    <property type="project" value="TreeGrafter"/>
</dbReference>
<keyword evidence="4 9" id="KW-1133">Transmembrane helix</keyword>
<dbReference type="Gene3D" id="3.90.1280.20">
    <property type="match status" value="1"/>
</dbReference>
<dbReference type="Pfam" id="PF00571">
    <property type="entry name" value="CBS"/>
    <property type="match status" value="2"/>
</dbReference>
<dbReference type="SUPFAM" id="SSF81340">
    <property type="entry name" value="Clc chloride channel"/>
    <property type="match status" value="1"/>
</dbReference>
<comment type="subcellular location">
    <subcellularLocation>
        <location evidence="1">Endosome membrane</location>
        <topology evidence="1">Multi-pass membrane protein</topology>
    </subcellularLocation>
    <subcellularLocation>
        <location evidence="9">Membrane</location>
        <topology evidence="9">Multi-pass membrane protein</topology>
    </subcellularLocation>
</comment>
<dbReference type="PANTHER" id="PTHR45711">
    <property type="entry name" value="CHLORIDE CHANNEL PROTEIN"/>
    <property type="match status" value="1"/>
</dbReference>
<dbReference type="InterPro" id="IPR000644">
    <property type="entry name" value="CBS_dom"/>
</dbReference>
<dbReference type="InterPro" id="IPR001807">
    <property type="entry name" value="ClC"/>
</dbReference>
<protein>
    <recommendedName>
        <fullName evidence="9">Chloride channel protein</fullName>
    </recommendedName>
</protein>
<dbReference type="EMBL" id="HAAD01004549">
    <property type="protein sequence ID" value="CDG70781.1"/>
    <property type="molecule type" value="mRNA"/>
</dbReference>
<evidence type="ECO:0000259" key="10">
    <source>
        <dbReference type="PROSITE" id="PS51371"/>
    </source>
</evidence>
<feature type="transmembrane region" description="Helical" evidence="9">
    <location>
        <begin position="167"/>
        <end position="188"/>
    </location>
</feature>
<accession>T2MF96</accession>
<dbReference type="SMART" id="SM00116">
    <property type="entry name" value="CBS"/>
    <property type="match status" value="2"/>
</dbReference>
<dbReference type="FunFam" id="1.10.3080.10:FF:000011">
    <property type="entry name" value="Chloride channel protein"/>
    <property type="match status" value="1"/>
</dbReference>
<proteinExistence type="evidence at transcript level"/>
<feature type="transmembrane region" description="Helical" evidence="9">
    <location>
        <begin position="343"/>
        <end position="364"/>
    </location>
</feature>
<dbReference type="Pfam" id="PF00654">
    <property type="entry name" value="Voltage_CLC"/>
    <property type="match status" value="1"/>
</dbReference>
<evidence type="ECO:0000256" key="5">
    <source>
        <dbReference type="ARBA" id="ARBA00023065"/>
    </source>
</evidence>
<dbReference type="Gene3D" id="3.10.580.20">
    <property type="match status" value="1"/>
</dbReference>
<keyword evidence="8" id="KW-0129">CBS domain</keyword>
<evidence type="ECO:0000313" key="11">
    <source>
        <dbReference type="EMBL" id="CDG70781.1"/>
    </source>
</evidence>
<dbReference type="GO" id="GO:0005769">
    <property type="term" value="C:early endosome"/>
    <property type="evidence" value="ECO:0007669"/>
    <property type="project" value="TreeGrafter"/>
</dbReference>